<name>A0A1A9UVS9_GLOAU</name>
<dbReference type="EnsemblMetazoa" id="GAUT017384-RA">
    <property type="protein sequence ID" value="GAUT017384-PA"/>
    <property type="gene ID" value="GAUT017384"/>
</dbReference>
<evidence type="ECO:0000313" key="1">
    <source>
        <dbReference type="EnsemblMetazoa" id="GAUT017384-PA"/>
    </source>
</evidence>
<reference evidence="1" key="1">
    <citation type="submission" date="2020-05" db="UniProtKB">
        <authorList>
            <consortium name="EnsemblMetazoa"/>
        </authorList>
    </citation>
    <scope>IDENTIFICATION</scope>
    <source>
        <strain evidence="1">TTRI</strain>
    </source>
</reference>
<organism evidence="1 2">
    <name type="scientific">Glossina austeni</name>
    <name type="common">Savannah tsetse fly</name>
    <dbReference type="NCBI Taxonomy" id="7395"/>
    <lineage>
        <taxon>Eukaryota</taxon>
        <taxon>Metazoa</taxon>
        <taxon>Ecdysozoa</taxon>
        <taxon>Arthropoda</taxon>
        <taxon>Hexapoda</taxon>
        <taxon>Insecta</taxon>
        <taxon>Pterygota</taxon>
        <taxon>Neoptera</taxon>
        <taxon>Endopterygota</taxon>
        <taxon>Diptera</taxon>
        <taxon>Brachycera</taxon>
        <taxon>Muscomorpha</taxon>
        <taxon>Hippoboscoidea</taxon>
        <taxon>Glossinidae</taxon>
        <taxon>Glossina</taxon>
    </lineage>
</organism>
<dbReference type="AlphaFoldDB" id="A0A1A9UVS9"/>
<proteinExistence type="predicted"/>
<dbReference type="VEuPathDB" id="VectorBase:GAUT017384"/>
<accession>A0A1A9UVS9</accession>
<sequence>MDSLVREDTITAIRWRKWFALFKSRVTSLEDKPRRGRPSDFDGPGLCTAVETDESLTNRMLAFNSRTDHSAIVCRLKKLEELLKLIVTTFRIKCLKYLCFLLHNLAQSSRMPDNYTPTHYM</sequence>
<dbReference type="Proteomes" id="UP000078200">
    <property type="component" value="Unassembled WGS sequence"/>
</dbReference>
<keyword evidence="2" id="KW-1185">Reference proteome</keyword>
<evidence type="ECO:0000313" key="2">
    <source>
        <dbReference type="Proteomes" id="UP000078200"/>
    </source>
</evidence>
<dbReference type="STRING" id="7395.A0A1A9UVS9"/>
<protein>
    <submittedName>
        <fullName evidence="1">Uncharacterized protein</fullName>
    </submittedName>
</protein>